<feature type="transmembrane region" description="Helical" evidence="2">
    <location>
        <begin position="301"/>
        <end position="326"/>
    </location>
</feature>
<evidence type="ECO:0000313" key="4">
    <source>
        <dbReference type="Proteomes" id="UP001595823"/>
    </source>
</evidence>
<name>A0ABV8U0F3_9ACTN</name>
<keyword evidence="2" id="KW-1133">Transmembrane helix</keyword>
<feature type="compositionally biased region" description="Basic and acidic residues" evidence="1">
    <location>
        <begin position="1"/>
        <end position="11"/>
    </location>
</feature>
<feature type="compositionally biased region" description="Basic and acidic residues" evidence="1">
    <location>
        <begin position="150"/>
        <end position="165"/>
    </location>
</feature>
<accession>A0ABV8U0F3</accession>
<sequence length="327" mass="33841">MPESPETRDAEEAQPQAGSPHNEGFEEGRGRSSDGLGAESRTTAEQGSEDSADTAPGAERAGNGPADSGEAVPGTGENSGELSDTGPMTAVDLANVDLPDVPLAPRPDQIEPAVPPQARTAPPPPERDRQVEAIEAVWDDAATKKKLKKEKREAKAKVAPPRQDKARRPAVALPAMILLALVMAFFAWMSAPATLMLLGFGQSESVSITDCSEAFAPSCDARTASVDTAEEAGATLRVIGDATADDAGTDVTAERVGETVYVGETSGLLWRALLPLGLFAVTTLLFVYASGAGRLYDKRTAARLSCVAFAGALWVGILGASATAALA</sequence>
<dbReference type="RefSeq" id="WP_380621638.1">
    <property type="nucleotide sequence ID" value="NZ_JBHSDK010000015.1"/>
</dbReference>
<evidence type="ECO:0000313" key="3">
    <source>
        <dbReference type="EMBL" id="MFC4336123.1"/>
    </source>
</evidence>
<protein>
    <submittedName>
        <fullName evidence="3">Uncharacterized protein</fullName>
    </submittedName>
</protein>
<comment type="caution">
    <text evidence="3">The sequence shown here is derived from an EMBL/GenBank/DDBJ whole genome shotgun (WGS) entry which is preliminary data.</text>
</comment>
<feature type="transmembrane region" description="Helical" evidence="2">
    <location>
        <begin position="268"/>
        <end position="289"/>
    </location>
</feature>
<evidence type="ECO:0000256" key="1">
    <source>
        <dbReference type="SAM" id="MobiDB-lite"/>
    </source>
</evidence>
<evidence type="ECO:0000256" key="2">
    <source>
        <dbReference type="SAM" id="Phobius"/>
    </source>
</evidence>
<keyword evidence="4" id="KW-1185">Reference proteome</keyword>
<keyword evidence="2" id="KW-0472">Membrane</keyword>
<dbReference type="Proteomes" id="UP001595823">
    <property type="component" value="Unassembled WGS sequence"/>
</dbReference>
<dbReference type="EMBL" id="JBHSDK010000015">
    <property type="protein sequence ID" value="MFC4336123.1"/>
    <property type="molecule type" value="Genomic_DNA"/>
</dbReference>
<organism evidence="3 4">
    <name type="scientific">Salininema proteolyticum</name>
    <dbReference type="NCBI Taxonomy" id="1607685"/>
    <lineage>
        <taxon>Bacteria</taxon>
        <taxon>Bacillati</taxon>
        <taxon>Actinomycetota</taxon>
        <taxon>Actinomycetes</taxon>
        <taxon>Glycomycetales</taxon>
        <taxon>Glycomycetaceae</taxon>
        <taxon>Salininema</taxon>
    </lineage>
</organism>
<keyword evidence="2" id="KW-0812">Transmembrane</keyword>
<feature type="region of interest" description="Disordered" evidence="1">
    <location>
        <begin position="1"/>
        <end position="129"/>
    </location>
</feature>
<reference evidence="4" key="1">
    <citation type="journal article" date="2019" name="Int. J. Syst. Evol. Microbiol.">
        <title>The Global Catalogue of Microorganisms (GCM) 10K type strain sequencing project: providing services to taxonomists for standard genome sequencing and annotation.</title>
        <authorList>
            <consortium name="The Broad Institute Genomics Platform"/>
            <consortium name="The Broad Institute Genome Sequencing Center for Infectious Disease"/>
            <person name="Wu L."/>
            <person name="Ma J."/>
        </authorList>
    </citation>
    <scope>NUCLEOTIDE SEQUENCE [LARGE SCALE GENOMIC DNA]</scope>
    <source>
        <strain evidence="4">IBRC-M 10908</strain>
    </source>
</reference>
<gene>
    <name evidence="3" type="ORF">ACFPET_13010</name>
</gene>
<feature type="transmembrane region" description="Helical" evidence="2">
    <location>
        <begin position="170"/>
        <end position="191"/>
    </location>
</feature>
<feature type="region of interest" description="Disordered" evidence="1">
    <location>
        <begin position="145"/>
        <end position="165"/>
    </location>
</feature>
<proteinExistence type="predicted"/>
<feature type="compositionally biased region" description="Basic and acidic residues" evidence="1">
    <location>
        <begin position="23"/>
        <end position="32"/>
    </location>
</feature>